<name>A0A8S2I0V0_9BILA</name>
<dbReference type="InterPro" id="IPR052784">
    <property type="entry name" value="Perforin-1_pore-forming"/>
</dbReference>
<feature type="coiled-coil region" evidence="7">
    <location>
        <begin position="357"/>
        <end position="384"/>
    </location>
</feature>
<evidence type="ECO:0000256" key="6">
    <source>
        <dbReference type="ARBA" id="ARBA00023157"/>
    </source>
</evidence>
<evidence type="ECO:0000256" key="1">
    <source>
        <dbReference type="ARBA" id="ARBA00004370"/>
    </source>
</evidence>
<dbReference type="InterPro" id="IPR020864">
    <property type="entry name" value="MACPF"/>
</dbReference>
<dbReference type="AlphaFoldDB" id="A0A8S2I0V0"/>
<evidence type="ECO:0000256" key="4">
    <source>
        <dbReference type="ARBA" id="ARBA00022729"/>
    </source>
</evidence>
<dbReference type="GO" id="GO:0005576">
    <property type="term" value="C:extracellular region"/>
    <property type="evidence" value="ECO:0007669"/>
    <property type="project" value="UniProtKB-SubCell"/>
</dbReference>
<dbReference type="GO" id="GO:0051607">
    <property type="term" value="P:defense response to virus"/>
    <property type="evidence" value="ECO:0007669"/>
    <property type="project" value="TreeGrafter"/>
</dbReference>
<proteinExistence type="predicted"/>
<dbReference type="SMART" id="SM00457">
    <property type="entry name" value="MACPF"/>
    <property type="match status" value="2"/>
</dbReference>
<dbReference type="PROSITE" id="PS51412">
    <property type="entry name" value="MACPF_2"/>
    <property type="match status" value="2"/>
</dbReference>
<evidence type="ECO:0000313" key="9">
    <source>
        <dbReference type="EMBL" id="CAF0928758.1"/>
    </source>
</evidence>
<dbReference type="EMBL" id="CAJNOK010004185">
    <property type="protein sequence ID" value="CAF0928758.1"/>
    <property type="molecule type" value="Genomic_DNA"/>
</dbReference>
<dbReference type="PROSITE" id="PS00279">
    <property type="entry name" value="MACPF_1"/>
    <property type="match status" value="1"/>
</dbReference>
<keyword evidence="4" id="KW-0732">Signal</keyword>
<keyword evidence="7" id="KW-0175">Coiled coil</keyword>
<keyword evidence="5" id="KW-0472">Membrane</keyword>
<evidence type="ECO:0000256" key="5">
    <source>
        <dbReference type="ARBA" id="ARBA00023136"/>
    </source>
</evidence>
<dbReference type="Pfam" id="PF01823">
    <property type="entry name" value="MACPF"/>
    <property type="match status" value="2"/>
</dbReference>
<evidence type="ECO:0000256" key="2">
    <source>
        <dbReference type="ARBA" id="ARBA00004613"/>
    </source>
</evidence>
<comment type="subcellular location">
    <subcellularLocation>
        <location evidence="1">Membrane</location>
    </subcellularLocation>
    <subcellularLocation>
        <location evidence="2">Secreted</location>
    </subcellularLocation>
</comment>
<feature type="domain" description="MACPF" evidence="8">
    <location>
        <begin position="376"/>
        <end position="699"/>
    </location>
</feature>
<evidence type="ECO:0000313" key="11">
    <source>
        <dbReference type="Proteomes" id="UP000682733"/>
    </source>
</evidence>
<comment type="caution">
    <text evidence="10">The sequence shown here is derived from an EMBL/GenBank/DDBJ whole genome shotgun (WGS) entry which is preliminary data.</text>
</comment>
<feature type="domain" description="MACPF" evidence="8">
    <location>
        <begin position="5"/>
        <end position="362"/>
    </location>
</feature>
<evidence type="ECO:0000256" key="7">
    <source>
        <dbReference type="SAM" id="Coils"/>
    </source>
</evidence>
<evidence type="ECO:0000256" key="3">
    <source>
        <dbReference type="ARBA" id="ARBA00022525"/>
    </source>
</evidence>
<evidence type="ECO:0000259" key="8">
    <source>
        <dbReference type="PROSITE" id="PS51412"/>
    </source>
</evidence>
<dbReference type="GO" id="GO:0016020">
    <property type="term" value="C:membrane"/>
    <property type="evidence" value="ECO:0007669"/>
    <property type="project" value="UniProtKB-SubCell"/>
</dbReference>
<evidence type="ECO:0000313" key="10">
    <source>
        <dbReference type="EMBL" id="CAF3705627.1"/>
    </source>
</evidence>
<dbReference type="Proteomes" id="UP000682733">
    <property type="component" value="Unassembled WGS sequence"/>
</dbReference>
<protein>
    <recommendedName>
        <fullName evidence="8">MACPF domain-containing protein</fullName>
    </recommendedName>
</protein>
<dbReference type="InterPro" id="IPR020863">
    <property type="entry name" value="MACPF_CS"/>
</dbReference>
<keyword evidence="6" id="KW-1015">Disulfide bond</keyword>
<dbReference type="GO" id="GO:0022829">
    <property type="term" value="F:wide pore channel activity"/>
    <property type="evidence" value="ECO:0007669"/>
    <property type="project" value="TreeGrafter"/>
</dbReference>
<reference evidence="10" key="1">
    <citation type="submission" date="2021-02" db="EMBL/GenBank/DDBJ databases">
        <authorList>
            <person name="Nowell W R."/>
        </authorList>
    </citation>
    <scope>NUCLEOTIDE SEQUENCE</scope>
</reference>
<accession>A0A8S2I0V0</accession>
<dbReference type="EMBL" id="CAJOBA010004187">
    <property type="protein sequence ID" value="CAF3705627.1"/>
    <property type="molecule type" value="Genomic_DNA"/>
</dbReference>
<dbReference type="PANTHER" id="PTHR46096:SF3">
    <property type="entry name" value="PERFORIN-1"/>
    <property type="match status" value="1"/>
</dbReference>
<dbReference type="PANTHER" id="PTHR46096">
    <property type="entry name" value="PERFORIN-1"/>
    <property type="match status" value="1"/>
</dbReference>
<keyword evidence="3" id="KW-0964">Secreted</keyword>
<sequence length="716" mass="83165">MIKCVLLMTAGDEKVLPGLDYLTTGFDAIKMINTIEDISSSDQLKFRLFDIDNVRRGKNYTWNSNGVLQTFSTPSFVKVNDIGMRTEVDVESVSSSYEQFYDNYFKSFGFDLSIPVPIKGVPFELSFGYHGTLRSAYEAITKEATTIAISTDWWGMYSIQLAPVYILPFDPLFNLSLSKLVANPKTKRQQAYYNQIVSTYGTHYVSSVIVGGLAEMYTFVKNEYRNQYDESSFEHEISVGFKLAEVSLGKTTSLSFGNSEGLGVSGEFSWGDDKKQLTIEFRERSKMLLKFLPPLINTLNGSLIWHTWIDLASKYPGVINRTLSSLANLLINYPVKIQDHLQLTIDYYLTYSTLPKLEQVKEFRIKQQNQIQQEQRRRRTIEKRLMIPGIDIVGCGYDIFTLQSKTCLFDLTVNDNSIWIDAFNNFTTYKVPDNFFVLNTRDTTSTYKTSFYDRFQEFWQNSIYVMTNDWDLFFGFAASHTRTEIIQKYHQFFKYHSHMAWTRQQITSYTLAISDFPTPNLSELTRLAINNLPFTFNSRSVRNLAKWKSFFNSYGTHYVTRSEMGGLMSSETYFESCLLIRYNETWIKTQSEKRFLWFFKVTDNSESYTSYIDKIFQQYTRPRFTLIGGLQQQSDLGGPHFKLDQWLYTIKDYPQPVSYHLQPVYTLLADDDPRYDALKEATFYCRSLAVNETNIFIQQLQTADKSASCQNLPENY</sequence>
<dbReference type="Proteomes" id="UP000677228">
    <property type="component" value="Unassembled WGS sequence"/>
</dbReference>
<organism evidence="10 11">
    <name type="scientific">Didymodactylos carnosus</name>
    <dbReference type="NCBI Taxonomy" id="1234261"/>
    <lineage>
        <taxon>Eukaryota</taxon>
        <taxon>Metazoa</taxon>
        <taxon>Spiralia</taxon>
        <taxon>Gnathifera</taxon>
        <taxon>Rotifera</taxon>
        <taxon>Eurotatoria</taxon>
        <taxon>Bdelloidea</taxon>
        <taxon>Philodinida</taxon>
        <taxon>Philodinidae</taxon>
        <taxon>Didymodactylos</taxon>
    </lineage>
</organism>
<gene>
    <name evidence="9" type="ORF">OVA965_LOCUS11033</name>
    <name evidence="10" type="ORF">TMI583_LOCUS11029</name>
</gene>